<dbReference type="EMBL" id="KQ242919">
    <property type="protein sequence ID" value="KNC76910.1"/>
    <property type="molecule type" value="Genomic_DNA"/>
</dbReference>
<evidence type="ECO:0000256" key="1">
    <source>
        <dbReference type="SAM" id="MobiDB-lite"/>
    </source>
</evidence>
<keyword evidence="3" id="KW-1185">Reference proteome</keyword>
<dbReference type="Proteomes" id="UP000054560">
    <property type="component" value="Unassembled WGS sequence"/>
</dbReference>
<protein>
    <submittedName>
        <fullName evidence="2">Uncharacterized protein</fullName>
    </submittedName>
</protein>
<evidence type="ECO:0000313" key="3">
    <source>
        <dbReference type="Proteomes" id="UP000054560"/>
    </source>
</evidence>
<proteinExistence type="predicted"/>
<organism evidence="2 3">
    <name type="scientific">Sphaeroforma arctica JP610</name>
    <dbReference type="NCBI Taxonomy" id="667725"/>
    <lineage>
        <taxon>Eukaryota</taxon>
        <taxon>Ichthyosporea</taxon>
        <taxon>Ichthyophonida</taxon>
        <taxon>Sphaeroforma</taxon>
    </lineage>
</organism>
<evidence type="ECO:0000313" key="2">
    <source>
        <dbReference type="EMBL" id="KNC76910.1"/>
    </source>
</evidence>
<dbReference type="GeneID" id="25911116"/>
<feature type="region of interest" description="Disordered" evidence="1">
    <location>
        <begin position="33"/>
        <end position="57"/>
    </location>
</feature>
<gene>
    <name evidence="2" type="ORF">SARC_10612</name>
</gene>
<dbReference type="AlphaFoldDB" id="A0A0L0FJG5"/>
<reference evidence="2 3" key="1">
    <citation type="submission" date="2011-02" db="EMBL/GenBank/DDBJ databases">
        <title>The Genome Sequence of Sphaeroforma arctica JP610.</title>
        <authorList>
            <consortium name="The Broad Institute Genome Sequencing Platform"/>
            <person name="Russ C."/>
            <person name="Cuomo C."/>
            <person name="Young S.K."/>
            <person name="Zeng Q."/>
            <person name="Gargeya S."/>
            <person name="Alvarado L."/>
            <person name="Berlin A."/>
            <person name="Chapman S.B."/>
            <person name="Chen Z."/>
            <person name="Freedman E."/>
            <person name="Gellesch M."/>
            <person name="Goldberg J."/>
            <person name="Griggs A."/>
            <person name="Gujja S."/>
            <person name="Heilman E."/>
            <person name="Heiman D."/>
            <person name="Howarth C."/>
            <person name="Mehta T."/>
            <person name="Neiman D."/>
            <person name="Pearson M."/>
            <person name="Roberts A."/>
            <person name="Saif S."/>
            <person name="Shea T."/>
            <person name="Shenoy N."/>
            <person name="Sisk P."/>
            <person name="Stolte C."/>
            <person name="Sykes S."/>
            <person name="White J."/>
            <person name="Yandava C."/>
            <person name="Burger G."/>
            <person name="Gray M.W."/>
            <person name="Holland P.W.H."/>
            <person name="King N."/>
            <person name="Lang F.B.F."/>
            <person name="Roger A.J."/>
            <person name="Ruiz-Trillo I."/>
            <person name="Haas B."/>
            <person name="Nusbaum C."/>
            <person name="Birren B."/>
        </authorList>
    </citation>
    <scope>NUCLEOTIDE SEQUENCE [LARGE SCALE GENOMIC DNA]</scope>
    <source>
        <strain evidence="2 3">JP610</strain>
    </source>
</reference>
<dbReference type="RefSeq" id="XP_014150812.1">
    <property type="nucleotide sequence ID" value="XM_014295337.1"/>
</dbReference>
<accession>A0A0L0FJG5</accession>
<sequence length="267" mass="30215">MHPATQCAPLVDISRGIEKEQGGQKRIALNEAGVPDNHERLRKRSQPQYQGEKENNVPSCPTPFLYRAYIARPQPATLLRVRQQLREDLEGHTMQMKKLGTPGHRCPPQSLPHAWRLDSVNAIDESSIEDDEWEESAFYDYHVTDADDILDDEDNAVYIHTRSKYQAISQLTHKADPWLCDYDGSSHSVSGRLSAGAQETDDCCVNSEMECDCVTVDIPRDCAIIAWGGGDHMYDRFFTAGNGKLNSKIDKDPFSYTYAKHLENMVR</sequence>
<name>A0A0L0FJG5_9EUKA</name>